<dbReference type="OrthoDB" id="439921at2759"/>
<dbReference type="PANTHER" id="PTHR22855:SF47">
    <property type="entry name" value="METHYLCROTONOYL-COA CARBOXYLASE"/>
    <property type="match status" value="1"/>
</dbReference>
<protein>
    <recommendedName>
        <fullName evidence="2">methylcrotonoyl-CoA carboxylase</fullName>
        <ecNumber evidence="2">6.4.1.4</ecNumber>
    </recommendedName>
    <alternativeName>
        <fullName evidence="5">3-methylcrotonyl-CoA carboxylase 2</fullName>
    </alternativeName>
    <alternativeName>
        <fullName evidence="3">3-methylcrotonyl-CoA carboxylase non-biotin-containing subunit</fullName>
    </alternativeName>
    <alternativeName>
        <fullName evidence="4">3-methylcrotonyl-CoA:carbon dioxide ligase subunit beta</fullName>
    </alternativeName>
</protein>
<dbReference type="PROSITE" id="PS50989">
    <property type="entry name" value="COA_CT_CTER"/>
    <property type="match status" value="1"/>
</dbReference>
<accession>A0A9Q1C8J6</accession>
<dbReference type="Pfam" id="PF01039">
    <property type="entry name" value="Carboxyl_trans"/>
    <property type="match status" value="1"/>
</dbReference>
<name>A0A9Q1C8J6_HOLLE</name>
<dbReference type="GO" id="GO:1905202">
    <property type="term" value="C:methylcrotonoyl-CoA carboxylase complex"/>
    <property type="evidence" value="ECO:0007669"/>
    <property type="project" value="TreeGrafter"/>
</dbReference>
<feature type="domain" description="CoA carboxyltransferase N-terminal" evidence="7">
    <location>
        <begin position="67"/>
        <end position="326"/>
    </location>
</feature>
<comment type="catalytic activity">
    <reaction evidence="6">
        <text>3-methylbut-2-enoyl-CoA + hydrogencarbonate + ATP = 3-methyl-(2E)-glutaconyl-CoA + ADP + phosphate + H(+)</text>
        <dbReference type="Rhea" id="RHEA:13589"/>
        <dbReference type="ChEBI" id="CHEBI:15378"/>
        <dbReference type="ChEBI" id="CHEBI:17544"/>
        <dbReference type="ChEBI" id="CHEBI:30616"/>
        <dbReference type="ChEBI" id="CHEBI:43474"/>
        <dbReference type="ChEBI" id="CHEBI:57344"/>
        <dbReference type="ChEBI" id="CHEBI:57346"/>
        <dbReference type="ChEBI" id="CHEBI:456216"/>
        <dbReference type="EC" id="6.4.1.4"/>
    </reaction>
</comment>
<dbReference type="AlphaFoldDB" id="A0A9Q1C8J6"/>
<dbReference type="EMBL" id="JAIZAY010000006">
    <property type="protein sequence ID" value="KAJ8039936.1"/>
    <property type="molecule type" value="Genomic_DNA"/>
</dbReference>
<evidence type="ECO:0000256" key="6">
    <source>
        <dbReference type="ARBA" id="ARBA00052347"/>
    </source>
</evidence>
<dbReference type="FunFam" id="3.90.226.10:FF:000004">
    <property type="entry name" value="Methylcrotonoyl-CoA carboxylase beta chain"/>
    <property type="match status" value="1"/>
</dbReference>
<dbReference type="FunFam" id="3.90.226.10:FF:000046">
    <property type="entry name" value="Geranyl-CoA carboxylase beta subunit"/>
    <property type="match status" value="1"/>
</dbReference>
<evidence type="ECO:0000259" key="8">
    <source>
        <dbReference type="PROSITE" id="PS50989"/>
    </source>
</evidence>
<evidence type="ECO:0000313" key="9">
    <source>
        <dbReference type="EMBL" id="KAJ8039936.1"/>
    </source>
</evidence>
<reference evidence="9" key="1">
    <citation type="submission" date="2021-10" db="EMBL/GenBank/DDBJ databases">
        <title>Tropical sea cucumber genome reveals ecological adaptation and Cuvierian tubules defense mechanism.</title>
        <authorList>
            <person name="Chen T."/>
        </authorList>
    </citation>
    <scope>NUCLEOTIDE SEQUENCE</scope>
    <source>
        <strain evidence="9">Nanhai2018</strain>
        <tissue evidence="9">Muscle</tissue>
    </source>
</reference>
<dbReference type="GO" id="GO:0005739">
    <property type="term" value="C:mitochondrion"/>
    <property type="evidence" value="ECO:0007669"/>
    <property type="project" value="TreeGrafter"/>
</dbReference>
<dbReference type="GO" id="GO:0006552">
    <property type="term" value="P:L-leucine catabolic process"/>
    <property type="evidence" value="ECO:0007669"/>
    <property type="project" value="TreeGrafter"/>
</dbReference>
<evidence type="ECO:0000259" key="7">
    <source>
        <dbReference type="PROSITE" id="PS50980"/>
    </source>
</evidence>
<dbReference type="PROSITE" id="PS50980">
    <property type="entry name" value="COA_CT_NTER"/>
    <property type="match status" value="1"/>
</dbReference>
<dbReference type="InterPro" id="IPR011763">
    <property type="entry name" value="COA_CT_C"/>
</dbReference>
<dbReference type="GO" id="GO:0004485">
    <property type="term" value="F:methylcrotonoyl-CoA carboxylase activity"/>
    <property type="evidence" value="ECO:0007669"/>
    <property type="project" value="UniProtKB-EC"/>
</dbReference>
<evidence type="ECO:0000256" key="1">
    <source>
        <dbReference type="ARBA" id="ARBA00025711"/>
    </source>
</evidence>
<dbReference type="InterPro" id="IPR029045">
    <property type="entry name" value="ClpP/crotonase-like_dom_sf"/>
</dbReference>
<dbReference type="PANTHER" id="PTHR22855">
    <property type="entry name" value="ACETYL, PROPIONYL, PYRUVATE, AND GLUTACONYL CARBOXYLASE-RELATED"/>
    <property type="match status" value="1"/>
</dbReference>
<feature type="domain" description="CoA carboxyltransferase C-terminal" evidence="8">
    <location>
        <begin position="324"/>
        <end position="553"/>
    </location>
</feature>
<evidence type="ECO:0000256" key="3">
    <source>
        <dbReference type="ARBA" id="ARBA00031109"/>
    </source>
</evidence>
<dbReference type="InterPro" id="IPR034733">
    <property type="entry name" value="AcCoA_carboxyl_beta"/>
</dbReference>
<evidence type="ECO:0000256" key="5">
    <source>
        <dbReference type="ARBA" id="ARBA00031404"/>
    </source>
</evidence>
<dbReference type="SUPFAM" id="SSF52096">
    <property type="entry name" value="ClpP/crotonase"/>
    <property type="match status" value="2"/>
</dbReference>
<evidence type="ECO:0000313" key="10">
    <source>
        <dbReference type="Proteomes" id="UP001152320"/>
    </source>
</evidence>
<dbReference type="Gene3D" id="3.90.226.10">
    <property type="entry name" value="2-enoyl-CoA Hydratase, Chain A, domain 1"/>
    <property type="match status" value="2"/>
</dbReference>
<dbReference type="EC" id="6.4.1.4" evidence="2"/>
<comment type="pathway">
    <text evidence="1">Amino-acid degradation; L-leucine degradation; (S)-3-hydroxy-3-methylglutaryl-CoA from 3-isovaleryl-CoA: step 2/3.</text>
</comment>
<comment type="caution">
    <text evidence="9">The sequence shown here is derived from an EMBL/GenBank/DDBJ whole genome shotgun (WGS) entry which is preliminary data.</text>
</comment>
<dbReference type="Proteomes" id="UP001152320">
    <property type="component" value="Chromosome 6"/>
</dbReference>
<keyword evidence="10" id="KW-1185">Reference proteome</keyword>
<sequence>MMVLIPRLINVSRSSLKCCHGQKSRQLHLATVVCAGQPQPVHKSNFKELDGMIDPFRPAVVRTNRHNSNAEKEVKETLIRIRKGGSKRAHERHTMVNNKLFARDRMKLLLDPGTEEDFLEIAPFAGLGMDYGDIPASGIVSIIGRVHNKWCIVGCNDATIKGGTSYPITVQKQMRVQDISYKNCLPVLYGVDSGGAFLPLQAEIFPDSRHGGRAFYNEAILSSLGIPQMAVVCGSCTAGGAYIPAMAEEAVIIDKSGTIFLGGPPLVFAATGERVTSEDLGGATVHCKISGVTDYFAATEEEAWQYGRDIVSTLNVNPPEDPTEWDEPLYNQEELRMLAPTPYDESFYSMKKILARLVDGSRMHEFKALFGPSLITGYAYIKGHLVGIIANDGTITADAALKGAHFISICQQRDIPLIFLQNVTSEEEFASPEEAGETLKARAKMMMATASSTVPKITVIVGSSFGASNYVMCGRSMEPNFLFSWPLAQIGLMTPRQAAQTMKQISDESVSEETLMSAFQDKCKAFYASGNLWDDGIILPQETRRVLAQCLSIASQKKYWYSEETAKGQKFGVFRM</sequence>
<dbReference type="InterPro" id="IPR011762">
    <property type="entry name" value="COA_CT_N"/>
</dbReference>
<evidence type="ECO:0000256" key="2">
    <source>
        <dbReference type="ARBA" id="ARBA00026116"/>
    </source>
</evidence>
<organism evidence="9 10">
    <name type="scientific">Holothuria leucospilota</name>
    <name type="common">Black long sea cucumber</name>
    <name type="synonym">Mertensiothuria leucospilota</name>
    <dbReference type="NCBI Taxonomy" id="206669"/>
    <lineage>
        <taxon>Eukaryota</taxon>
        <taxon>Metazoa</taxon>
        <taxon>Echinodermata</taxon>
        <taxon>Eleutherozoa</taxon>
        <taxon>Echinozoa</taxon>
        <taxon>Holothuroidea</taxon>
        <taxon>Aspidochirotacea</taxon>
        <taxon>Aspidochirotida</taxon>
        <taxon>Holothuriidae</taxon>
        <taxon>Holothuria</taxon>
    </lineage>
</organism>
<evidence type="ECO:0000256" key="4">
    <source>
        <dbReference type="ARBA" id="ARBA00031237"/>
    </source>
</evidence>
<proteinExistence type="predicted"/>
<dbReference type="InterPro" id="IPR045190">
    <property type="entry name" value="MCCB/AccD1-like"/>
</dbReference>
<gene>
    <name evidence="9" type="ORF">HOLleu_14098</name>
</gene>